<accession>A0A0F6W397</accession>
<reference evidence="1 2" key="1">
    <citation type="submission" date="2015-03" db="EMBL/GenBank/DDBJ databases">
        <title>Genome assembly of Sandaracinus amylolyticus DSM 53668.</title>
        <authorList>
            <person name="Sharma G."/>
            <person name="Subramanian S."/>
        </authorList>
    </citation>
    <scope>NUCLEOTIDE SEQUENCE [LARGE SCALE GENOMIC DNA]</scope>
    <source>
        <strain evidence="1 2">DSM 53668</strain>
    </source>
</reference>
<dbReference type="EMBL" id="CP011125">
    <property type="protein sequence ID" value="AKF06311.1"/>
    <property type="molecule type" value="Genomic_DNA"/>
</dbReference>
<sequence>MALDPLYQPRAVAPWGDYGAILVHGMTTHAPRRADGRIPLERTGPFVPPITYPGNILVNDDVRGALERSGLSGLSFTPVHKTRIVWSSWETWDRTAEDPEEDPAHGEPEDYILAVPHDEELARSMRDLHAIVPTGRARIEKRPPRPIDLAVPEVIAIPVPGSAWPIRICQPERWTRDWPVLVVTEHDGSDFALAPPYEIPILSERACAALASEWIEFERFAREG</sequence>
<evidence type="ECO:0000313" key="2">
    <source>
        <dbReference type="Proteomes" id="UP000034883"/>
    </source>
</evidence>
<dbReference type="Proteomes" id="UP000034883">
    <property type="component" value="Chromosome"/>
</dbReference>
<evidence type="ECO:0000313" key="1">
    <source>
        <dbReference type="EMBL" id="AKF06311.1"/>
    </source>
</evidence>
<dbReference type="KEGG" id="samy:DB32_003460"/>
<dbReference type="STRING" id="927083.DB32_003460"/>
<name>A0A0F6W397_9BACT</name>
<protein>
    <submittedName>
        <fullName evidence="1">Uncharacterized protein</fullName>
    </submittedName>
</protein>
<dbReference type="RefSeq" id="WP_053233494.1">
    <property type="nucleotide sequence ID" value="NZ_CP011125.1"/>
</dbReference>
<proteinExistence type="predicted"/>
<dbReference type="OrthoDB" id="6927971at2"/>
<keyword evidence="2" id="KW-1185">Reference proteome</keyword>
<dbReference type="AlphaFoldDB" id="A0A0F6W397"/>
<gene>
    <name evidence="1" type="ORF">DB32_003460</name>
</gene>
<organism evidence="1 2">
    <name type="scientific">Sandaracinus amylolyticus</name>
    <dbReference type="NCBI Taxonomy" id="927083"/>
    <lineage>
        <taxon>Bacteria</taxon>
        <taxon>Pseudomonadati</taxon>
        <taxon>Myxococcota</taxon>
        <taxon>Polyangia</taxon>
        <taxon>Polyangiales</taxon>
        <taxon>Sandaracinaceae</taxon>
        <taxon>Sandaracinus</taxon>
    </lineage>
</organism>